<proteinExistence type="predicted"/>
<reference evidence="1" key="1">
    <citation type="submission" date="2021-06" db="EMBL/GenBank/DDBJ databases">
        <authorList>
            <person name="Kallberg Y."/>
            <person name="Tangrot J."/>
            <person name="Rosling A."/>
        </authorList>
    </citation>
    <scope>NUCLEOTIDE SEQUENCE</scope>
    <source>
        <strain evidence="1">CL356</strain>
    </source>
</reference>
<evidence type="ECO:0000313" key="2">
    <source>
        <dbReference type="Proteomes" id="UP000789525"/>
    </source>
</evidence>
<dbReference type="Proteomes" id="UP000789525">
    <property type="component" value="Unassembled WGS sequence"/>
</dbReference>
<sequence>MDFYQENAIENWTCVALLKYYRLKKKQKDRKRTFDSIKKDLLLVEDSISFSPEKRRKAREILDNWKKWTAPMKNIQQACASIRSLRVKRLNQLATSAGFIYNDNRKAPRKRFGDVEDEGANTKNRNVKNVNYPDEVDESIVSIFIM</sequence>
<protein>
    <submittedName>
        <fullName evidence="1">14325_t:CDS:1</fullName>
    </submittedName>
</protein>
<name>A0ACA9K7A1_9GLOM</name>
<comment type="caution">
    <text evidence="1">The sequence shown here is derived from an EMBL/GenBank/DDBJ whole genome shotgun (WGS) entry which is preliminary data.</text>
</comment>
<dbReference type="EMBL" id="CAJVPT010001101">
    <property type="protein sequence ID" value="CAG8456656.1"/>
    <property type="molecule type" value="Genomic_DNA"/>
</dbReference>
<keyword evidence="2" id="KW-1185">Reference proteome</keyword>
<accession>A0ACA9K7A1</accession>
<gene>
    <name evidence="1" type="ORF">ACOLOM_LOCUS989</name>
</gene>
<organism evidence="1 2">
    <name type="scientific">Acaulospora colombiana</name>
    <dbReference type="NCBI Taxonomy" id="27376"/>
    <lineage>
        <taxon>Eukaryota</taxon>
        <taxon>Fungi</taxon>
        <taxon>Fungi incertae sedis</taxon>
        <taxon>Mucoromycota</taxon>
        <taxon>Glomeromycotina</taxon>
        <taxon>Glomeromycetes</taxon>
        <taxon>Diversisporales</taxon>
        <taxon>Acaulosporaceae</taxon>
        <taxon>Acaulospora</taxon>
    </lineage>
</organism>
<evidence type="ECO:0000313" key="1">
    <source>
        <dbReference type="EMBL" id="CAG8456656.1"/>
    </source>
</evidence>